<comment type="caution">
    <text evidence="6">The sequence shown here is derived from an EMBL/GenBank/DDBJ whole genome shotgun (WGS) entry which is preliminary data.</text>
</comment>
<dbReference type="HAMAP" id="MF_01361">
    <property type="entry name" value="UPF0391"/>
    <property type="match status" value="1"/>
</dbReference>
<evidence type="ECO:0000256" key="1">
    <source>
        <dbReference type="ARBA" id="ARBA00022475"/>
    </source>
</evidence>
<evidence type="ECO:0000256" key="2">
    <source>
        <dbReference type="ARBA" id="ARBA00022692"/>
    </source>
</evidence>
<protein>
    <recommendedName>
        <fullName evidence="5">UPF0391 membrane protein D6850_15470</fullName>
    </recommendedName>
</protein>
<reference evidence="6 7" key="1">
    <citation type="submission" date="2018-09" db="EMBL/GenBank/DDBJ databases">
        <title>Roseovarius spongiae sp. nov., isolated from a marine sponge.</title>
        <authorList>
            <person name="Zhuang L."/>
            <person name="Luo L."/>
        </authorList>
    </citation>
    <scope>NUCLEOTIDE SEQUENCE [LARGE SCALE GENOMIC DNA]</scope>
    <source>
        <strain evidence="6 7">HN-E21</strain>
    </source>
</reference>
<dbReference type="InterPro" id="IPR009760">
    <property type="entry name" value="DUF1328"/>
</dbReference>
<dbReference type="Pfam" id="PF07043">
    <property type="entry name" value="DUF1328"/>
    <property type="match status" value="1"/>
</dbReference>
<dbReference type="PIRSF" id="PIRSF036466">
    <property type="entry name" value="UCP036466"/>
    <property type="match status" value="1"/>
</dbReference>
<comment type="similarity">
    <text evidence="5">Belongs to the UPF0391 family.</text>
</comment>
<evidence type="ECO:0000313" key="7">
    <source>
        <dbReference type="Proteomes" id="UP000281128"/>
    </source>
</evidence>
<gene>
    <name evidence="6" type="ORF">D6850_15470</name>
</gene>
<keyword evidence="4 5" id="KW-0472">Membrane</keyword>
<keyword evidence="2 5" id="KW-0812">Transmembrane</keyword>
<sequence length="52" mass="5254">MLGWIITLLAIAAIAALLGLGRISGVALSLAQLLIVVALVVLLLMALGVFAL</sequence>
<accession>A0A3A8ATL8</accession>
<comment type="subcellular location">
    <subcellularLocation>
        <location evidence="5">Cell membrane</location>
        <topology evidence="5">Single-pass membrane protein</topology>
    </subcellularLocation>
</comment>
<evidence type="ECO:0000256" key="3">
    <source>
        <dbReference type="ARBA" id="ARBA00022989"/>
    </source>
</evidence>
<name>A0A3A8ATL8_9RHOB</name>
<dbReference type="AlphaFoldDB" id="A0A3A8ATL8"/>
<dbReference type="Proteomes" id="UP000281128">
    <property type="component" value="Unassembled WGS sequence"/>
</dbReference>
<dbReference type="GO" id="GO:0005886">
    <property type="term" value="C:plasma membrane"/>
    <property type="evidence" value="ECO:0007669"/>
    <property type="project" value="UniProtKB-SubCell"/>
</dbReference>
<evidence type="ECO:0000313" key="6">
    <source>
        <dbReference type="EMBL" id="RKF12904.1"/>
    </source>
</evidence>
<feature type="transmembrane region" description="Helical" evidence="5">
    <location>
        <begin position="31"/>
        <end position="51"/>
    </location>
</feature>
<dbReference type="RefSeq" id="WP_121168518.1">
    <property type="nucleotide sequence ID" value="NZ_RAPE01000005.1"/>
</dbReference>
<organism evidence="6 7">
    <name type="scientific">Roseovarius spongiae</name>
    <dbReference type="NCBI Taxonomy" id="2320272"/>
    <lineage>
        <taxon>Bacteria</taxon>
        <taxon>Pseudomonadati</taxon>
        <taxon>Pseudomonadota</taxon>
        <taxon>Alphaproteobacteria</taxon>
        <taxon>Rhodobacterales</taxon>
        <taxon>Roseobacteraceae</taxon>
        <taxon>Roseovarius</taxon>
    </lineage>
</organism>
<dbReference type="EMBL" id="RAPE01000005">
    <property type="protein sequence ID" value="RKF12904.1"/>
    <property type="molecule type" value="Genomic_DNA"/>
</dbReference>
<keyword evidence="3 5" id="KW-1133">Transmembrane helix</keyword>
<evidence type="ECO:0000256" key="5">
    <source>
        <dbReference type="HAMAP-Rule" id="MF_01361"/>
    </source>
</evidence>
<proteinExistence type="inferred from homology"/>
<keyword evidence="7" id="KW-1185">Reference proteome</keyword>
<evidence type="ECO:0000256" key="4">
    <source>
        <dbReference type="ARBA" id="ARBA00023136"/>
    </source>
</evidence>
<keyword evidence="1 5" id="KW-1003">Cell membrane</keyword>